<dbReference type="PANTHER" id="PTHR33101">
    <property type="entry name" value="ROP GUANINE NUCLEOTIDE EXCHANGE FACTOR 1"/>
    <property type="match status" value="1"/>
</dbReference>
<evidence type="ECO:0000259" key="4">
    <source>
        <dbReference type="PROSITE" id="PS51334"/>
    </source>
</evidence>
<evidence type="ECO:0000313" key="5">
    <source>
        <dbReference type="EMBL" id="KAL3652184.1"/>
    </source>
</evidence>
<accession>A0ABD3EDA1</accession>
<comment type="caution">
    <text evidence="5">The sequence shown here is derived from an EMBL/GenBank/DDBJ whole genome shotgun (WGS) entry which is preliminary data.</text>
</comment>
<dbReference type="EMBL" id="JAVIJP010000005">
    <property type="protein sequence ID" value="KAL3652184.1"/>
    <property type="molecule type" value="Genomic_DNA"/>
</dbReference>
<dbReference type="FunFam" id="1.20.58.2010:FF:000003">
    <property type="entry name" value="Rop guanine nucleotide exchange factor 14"/>
    <property type="match status" value="1"/>
</dbReference>
<evidence type="ECO:0000256" key="1">
    <source>
        <dbReference type="ARBA" id="ARBA00022658"/>
    </source>
</evidence>
<dbReference type="PANTHER" id="PTHR33101:SF1">
    <property type="entry name" value="ROP GUANINE NUCLEOTIDE EXCHANGE FACTOR 5"/>
    <property type="match status" value="1"/>
</dbReference>
<dbReference type="GO" id="GO:0005085">
    <property type="term" value="F:guanyl-nucleotide exchange factor activity"/>
    <property type="evidence" value="ECO:0007669"/>
    <property type="project" value="UniProtKB-UniRule"/>
</dbReference>
<protein>
    <recommendedName>
        <fullName evidence="4">PRONE domain-containing protein</fullName>
    </recommendedName>
</protein>
<dbReference type="InterPro" id="IPR005512">
    <property type="entry name" value="PRONE_dom"/>
</dbReference>
<proteinExistence type="predicted"/>
<evidence type="ECO:0000256" key="2">
    <source>
        <dbReference type="PROSITE-ProRule" id="PRU00663"/>
    </source>
</evidence>
<gene>
    <name evidence="5" type="ORF">CASFOL_001865</name>
</gene>
<dbReference type="Gene3D" id="1.20.58.2010">
    <property type="entry name" value="PRONE domain, subdomain 1"/>
    <property type="match status" value="2"/>
</dbReference>
<feature type="region of interest" description="Disordered" evidence="3">
    <location>
        <begin position="1"/>
        <end position="45"/>
    </location>
</feature>
<dbReference type="AlphaFoldDB" id="A0ABD3EDA1"/>
<evidence type="ECO:0000256" key="3">
    <source>
        <dbReference type="SAM" id="MobiDB-lite"/>
    </source>
</evidence>
<keyword evidence="6" id="KW-1185">Reference proteome</keyword>
<dbReference type="Pfam" id="PF03759">
    <property type="entry name" value="PRONE"/>
    <property type="match status" value="2"/>
</dbReference>
<organism evidence="5 6">
    <name type="scientific">Castilleja foliolosa</name>
    <dbReference type="NCBI Taxonomy" id="1961234"/>
    <lineage>
        <taxon>Eukaryota</taxon>
        <taxon>Viridiplantae</taxon>
        <taxon>Streptophyta</taxon>
        <taxon>Embryophyta</taxon>
        <taxon>Tracheophyta</taxon>
        <taxon>Spermatophyta</taxon>
        <taxon>Magnoliopsida</taxon>
        <taxon>eudicotyledons</taxon>
        <taxon>Gunneridae</taxon>
        <taxon>Pentapetalae</taxon>
        <taxon>asterids</taxon>
        <taxon>lamiids</taxon>
        <taxon>Lamiales</taxon>
        <taxon>Orobanchaceae</taxon>
        <taxon>Pedicularideae</taxon>
        <taxon>Castillejinae</taxon>
        <taxon>Castilleja</taxon>
    </lineage>
</organism>
<dbReference type="PROSITE" id="PS51334">
    <property type="entry name" value="PRONE"/>
    <property type="match status" value="1"/>
</dbReference>
<reference evidence="6" key="1">
    <citation type="journal article" date="2024" name="IScience">
        <title>Strigolactones Initiate the Formation of Haustorium-like Structures in Castilleja.</title>
        <authorList>
            <person name="Buerger M."/>
            <person name="Peterson D."/>
            <person name="Chory J."/>
        </authorList>
    </citation>
    <scope>NUCLEOTIDE SEQUENCE [LARGE SCALE GENOMIC DNA]</scope>
</reference>
<dbReference type="Proteomes" id="UP001632038">
    <property type="component" value="Unassembled WGS sequence"/>
</dbReference>
<keyword evidence="1 2" id="KW-0344">Guanine-nucleotide releasing factor</keyword>
<feature type="compositionally biased region" description="Low complexity" evidence="3">
    <location>
        <begin position="30"/>
        <end position="40"/>
    </location>
</feature>
<name>A0ABD3EDA1_9LAMI</name>
<feature type="compositionally biased region" description="Basic and acidic residues" evidence="3">
    <location>
        <begin position="1"/>
        <end position="13"/>
    </location>
</feature>
<sequence length="640" mass="71876">MESEVEKRKKEYVSDSGFDDSVTESRESSRWSWNSRSSSEFPSPAQSGWVIGKPYIFSENNVSDVNCKHVLKSQSVVDDDESELDKQGSKASELEMMKDRFSKLLLGEDMSGSGRGVCTALALSNAITNLYATVFSQLWRLEPLPLEKKSMWQREMGWLLCVSDYIIEMIPSWQTLPDGNRVEIMSSRPRLDLVINLPALRKLDNMLLEILDGFTESEFWYVDQGIGAPEAVKPVSSRKDMQRQEDKWWLPVPRVPHGGLSESTRKRLSQKLESASQILKAASAINSSALAEMDVPESYLETLPKNGKACLGDIIYRCITSEHFSPDSLFDCLDLTSEHAAVEIANRVESAIYTWIRRLHPKHTNQSSAKSSWEIVRNLMVDGDKRALLVVRAENLLLSLKQRFPGLAQTSLDASKIHYNKLAEIDDIIRGFLKSLDVFTIESLCYPKYLKFVGAILIFRKCNCKNIDCISKFRQVKPQLGKFLDEIKPDVGKSILESYSRVLEGLAFSIVARIKDVIYVDDLNKQSVKLSSVNLISTQKDPVPFPVPVSDSPHGTAYASGNRDKPATRGLGPKRVVVNYIGSGEKVKDSGFILKGPGPGSFSHRTSEGIPSRPTLESFSVDNETRPQAIDRYYMYSTLR</sequence>
<dbReference type="InterPro" id="IPR038937">
    <property type="entry name" value="RopGEF"/>
</dbReference>
<evidence type="ECO:0000313" key="6">
    <source>
        <dbReference type="Proteomes" id="UP001632038"/>
    </source>
</evidence>
<feature type="domain" description="PRONE" evidence="4">
    <location>
        <begin position="84"/>
        <end position="531"/>
    </location>
</feature>
<feature type="region of interest" description="Disordered" evidence="3">
    <location>
        <begin position="598"/>
        <end position="617"/>
    </location>
</feature>